<evidence type="ECO:0000256" key="2">
    <source>
        <dbReference type="ARBA" id="ARBA00004123"/>
    </source>
</evidence>
<dbReference type="GO" id="GO:0006281">
    <property type="term" value="P:DNA repair"/>
    <property type="evidence" value="ECO:0007669"/>
    <property type="project" value="UniProtKB-KW"/>
</dbReference>
<comment type="subcellular location">
    <subcellularLocation>
        <location evidence="2">Nucleus</location>
    </subcellularLocation>
</comment>
<dbReference type="Gene3D" id="3.40.50.1010">
    <property type="entry name" value="5'-nuclease"/>
    <property type="match status" value="1"/>
</dbReference>
<dbReference type="SMART" id="SM00279">
    <property type="entry name" value="HhH2"/>
    <property type="match status" value="1"/>
</dbReference>
<keyword evidence="5" id="KW-0479">Metal-binding</keyword>
<dbReference type="GeneID" id="63804159"/>
<dbReference type="GO" id="GO:0005634">
    <property type="term" value="C:nucleus"/>
    <property type="evidence" value="ECO:0007669"/>
    <property type="project" value="UniProtKB-SubCell"/>
</dbReference>
<evidence type="ECO:0000256" key="1">
    <source>
        <dbReference type="ARBA" id="ARBA00001946"/>
    </source>
</evidence>
<comment type="similarity">
    <text evidence="3">Belongs to the XPG/RAD2 endonuclease family. EXO1 subfamily.</text>
</comment>
<dbReference type="InterPro" id="IPR044752">
    <property type="entry name" value="PIN-like_EXO1"/>
</dbReference>
<dbReference type="EMBL" id="MCFD01000006">
    <property type="protein sequence ID" value="ORX70255.1"/>
    <property type="molecule type" value="Genomic_DNA"/>
</dbReference>
<dbReference type="InterPro" id="IPR006084">
    <property type="entry name" value="XPG/Rad2"/>
</dbReference>
<dbReference type="InterPro" id="IPR029060">
    <property type="entry name" value="PIN-like_dom_sf"/>
</dbReference>
<dbReference type="SUPFAM" id="SSF88723">
    <property type="entry name" value="PIN domain-like"/>
    <property type="match status" value="1"/>
</dbReference>
<keyword evidence="13" id="KW-0539">Nucleus</keyword>
<keyword evidence="18" id="KW-1185">Reference proteome</keyword>
<dbReference type="AlphaFoldDB" id="A0A1Y1WA49"/>
<comment type="caution">
    <text evidence="17">The sequence shown here is derived from an EMBL/GenBank/DDBJ whole genome shotgun (WGS) entry which is preliminary data.</text>
</comment>
<feature type="domain" description="XPG-I" evidence="15">
    <location>
        <begin position="138"/>
        <end position="208"/>
    </location>
</feature>
<dbReference type="Gene3D" id="1.10.150.20">
    <property type="entry name" value="5' to 3' exonuclease, C-terminal subdomain"/>
    <property type="match status" value="1"/>
</dbReference>
<evidence type="ECO:0000256" key="8">
    <source>
        <dbReference type="ARBA" id="ARBA00022839"/>
    </source>
</evidence>
<proteinExistence type="inferred from homology"/>
<keyword evidence="10" id="KW-0267">Excision nuclease</keyword>
<evidence type="ECO:0000256" key="6">
    <source>
        <dbReference type="ARBA" id="ARBA00022763"/>
    </source>
</evidence>
<accession>A0A1Y1WA49</accession>
<evidence type="ECO:0000259" key="15">
    <source>
        <dbReference type="SMART" id="SM00484"/>
    </source>
</evidence>
<dbReference type="InterPro" id="IPR036279">
    <property type="entry name" value="5-3_exonuclease_C_sf"/>
</dbReference>
<dbReference type="GO" id="GO:0017108">
    <property type="term" value="F:5'-flap endonuclease activity"/>
    <property type="evidence" value="ECO:0007669"/>
    <property type="project" value="TreeGrafter"/>
</dbReference>
<dbReference type="InterPro" id="IPR006086">
    <property type="entry name" value="XPG-I_dom"/>
</dbReference>
<dbReference type="CDD" id="cd09857">
    <property type="entry name" value="PIN_EXO1"/>
    <property type="match status" value="1"/>
</dbReference>
<feature type="region of interest" description="Disordered" evidence="14">
    <location>
        <begin position="525"/>
        <end position="546"/>
    </location>
</feature>
<dbReference type="PRINTS" id="PR00853">
    <property type="entry name" value="XPGRADSUPER"/>
</dbReference>
<evidence type="ECO:0000259" key="16">
    <source>
        <dbReference type="SMART" id="SM00485"/>
    </source>
</evidence>
<reference evidence="17 18" key="1">
    <citation type="submission" date="2016-07" db="EMBL/GenBank/DDBJ databases">
        <title>Pervasive Adenine N6-methylation of Active Genes in Fungi.</title>
        <authorList>
            <consortium name="DOE Joint Genome Institute"/>
            <person name="Mondo S.J."/>
            <person name="Dannebaum R.O."/>
            <person name="Kuo R.C."/>
            <person name="Labutti K."/>
            <person name="Haridas S."/>
            <person name="Kuo A."/>
            <person name="Salamov A."/>
            <person name="Ahrendt S.R."/>
            <person name="Lipzen A."/>
            <person name="Sullivan W."/>
            <person name="Andreopoulos W.B."/>
            <person name="Clum A."/>
            <person name="Lindquist E."/>
            <person name="Daum C."/>
            <person name="Ramamoorthy G.K."/>
            <person name="Gryganskyi A."/>
            <person name="Culley D."/>
            <person name="Magnuson J.K."/>
            <person name="James T.Y."/>
            <person name="O'Malley M.A."/>
            <person name="Stajich J.E."/>
            <person name="Spatafora J.W."/>
            <person name="Visel A."/>
            <person name="Grigoriev I.V."/>
        </authorList>
    </citation>
    <scope>NUCLEOTIDE SEQUENCE [LARGE SCALE GENOMIC DNA]</scope>
    <source>
        <strain evidence="17 18">ATCC 12442</strain>
    </source>
</reference>
<dbReference type="Pfam" id="PF00752">
    <property type="entry name" value="XPG_N"/>
    <property type="match status" value="1"/>
</dbReference>
<evidence type="ECO:0000256" key="12">
    <source>
        <dbReference type="ARBA" id="ARBA00023204"/>
    </source>
</evidence>
<dbReference type="PANTHER" id="PTHR11081">
    <property type="entry name" value="FLAP ENDONUCLEASE FAMILY MEMBER"/>
    <property type="match status" value="1"/>
</dbReference>
<keyword evidence="11" id="KW-0238">DNA-binding</keyword>
<evidence type="ECO:0000256" key="9">
    <source>
        <dbReference type="ARBA" id="ARBA00022842"/>
    </source>
</evidence>
<sequence length="546" mass="60526">MGISGLLPLLRETQEKGHIEQFAGQTVGIDSYIWLYRGAFSCAADLALGKPTTKYIAHFMSRAKMLRHYNVEPLFVFDGGLLPSKECTELERQRNRKERREKGMKLWGQSKKKAAFDLFQRSLEVTPQMVRCVVDELKKHGFKYVVAPYEADAQLAYLESQGVISAAVSEDSDLIVFGCQKIILKMDQYGDAVMFDRSKMDAVTAVDVKGWDKDRIRGMCILSGCDYLPSVPGIGLKKAHRYMARSTDLAMAVRLMRNEGCKVPDGYKKEVRRAELTFLYQRVFDPRSRTMVHVTKVDESTPPLDEMPFIGKLLEPAIVRDIADCLIDPISLDRFAQGAKSLSSPMAPTAGSTSAHFESLSTSEKPRPGTLVSFWANPKVQMTPTTPATASAAGCELEVQVKFRGKTADNSLAVRTQTHSKFFGKKTEPATVEPPAAGSETVDLTKDETAEFVQPETPKAKAIDEECSQTLTIIAETADTPQTLLPAESQATEVESASQEMDAGCLASSLFAKFGYREAKVPNHAVTPRYRQGNGRLLKPKRRRKV</sequence>
<dbReference type="Pfam" id="PF00867">
    <property type="entry name" value="XPG_I"/>
    <property type="match status" value="1"/>
</dbReference>
<evidence type="ECO:0000313" key="18">
    <source>
        <dbReference type="Proteomes" id="UP000193922"/>
    </source>
</evidence>
<dbReference type="InterPro" id="IPR019974">
    <property type="entry name" value="XPG_CS"/>
</dbReference>
<dbReference type="STRING" id="61395.A0A1Y1WA49"/>
<evidence type="ECO:0000256" key="5">
    <source>
        <dbReference type="ARBA" id="ARBA00022723"/>
    </source>
</evidence>
<keyword evidence="12" id="KW-0234">DNA repair</keyword>
<dbReference type="GO" id="GO:0003677">
    <property type="term" value="F:DNA binding"/>
    <property type="evidence" value="ECO:0007669"/>
    <property type="project" value="UniProtKB-KW"/>
</dbReference>
<dbReference type="OrthoDB" id="26491at2759"/>
<feature type="region of interest" description="Disordered" evidence="14">
    <location>
        <begin position="341"/>
        <end position="368"/>
    </location>
</feature>
<dbReference type="GO" id="GO:0035312">
    <property type="term" value="F:5'-3' DNA exonuclease activity"/>
    <property type="evidence" value="ECO:0007669"/>
    <property type="project" value="InterPro"/>
</dbReference>
<feature type="domain" description="XPG N-terminal" evidence="16">
    <location>
        <begin position="1"/>
        <end position="99"/>
    </location>
</feature>
<dbReference type="InterPro" id="IPR006085">
    <property type="entry name" value="XPG_DNA_repair_N"/>
</dbReference>
<dbReference type="FunFam" id="3.40.50.1010:FF:000002">
    <property type="entry name" value="Exonuclease 1, putative"/>
    <property type="match status" value="1"/>
</dbReference>
<protein>
    <submittedName>
        <fullName evidence="17">PIN domain-like protein</fullName>
    </submittedName>
</protein>
<keyword evidence="4" id="KW-0540">Nuclease</keyword>
<dbReference type="PANTHER" id="PTHR11081:SF65">
    <property type="entry name" value="DNA DAMAGE-INDUCIBLE PROTEIN DIN7-RELATED"/>
    <property type="match status" value="1"/>
</dbReference>
<dbReference type="Proteomes" id="UP000193922">
    <property type="component" value="Unassembled WGS sequence"/>
</dbReference>
<dbReference type="GO" id="GO:0046872">
    <property type="term" value="F:metal ion binding"/>
    <property type="evidence" value="ECO:0007669"/>
    <property type="project" value="UniProtKB-KW"/>
</dbReference>
<keyword evidence="9" id="KW-0460">Magnesium</keyword>
<evidence type="ECO:0000256" key="10">
    <source>
        <dbReference type="ARBA" id="ARBA00022881"/>
    </source>
</evidence>
<evidence type="ECO:0000256" key="4">
    <source>
        <dbReference type="ARBA" id="ARBA00022722"/>
    </source>
</evidence>
<evidence type="ECO:0000256" key="3">
    <source>
        <dbReference type="ARBA" id="ARBA00010563"/>
    </source>
</evidence>
<name>A0A1Y1WA49_9FUNG</name>
<dbReference type="SUPFAM" id="SSF47807">
    <property type="entry name" value="5' to 3' exonuclease, C-terminal subdomain"/>
    <property type="match status" value="1"/>
</dbReference>
<keyword evidence="6" id="KW-0227">DNA damage</keyword>
<feature type="compositionally biased region" description="Polar residues" evidence="14">
    <location>
        <begin position="341"/>
        <end position="363"/>
    </location>
</feature>
<evidence type="ECO:0000256" key="14">
    <source>
        <dbReference type="SAM" id="MobiDB-lite"/>
    </source>
</evidence>
<dbReference type="SMART" id="SM00485">
    <property type="entry name" value="XPGN"/>
    <property type="match status" value="1"/>
</dbReference>
<dbReference type="InterPro" id="IPR037315">
    <property type="entry name" value="EXO1_H3TH"/>
</dbReference>
<evidence type="ECO:0000256" key="13">
    <source>
        <dbReference type="ARBA" id="ARBA00023242"/>
    </source>
</evidence>
<dbReference type="PROSITE" id="PS00841">
    <property type="entry name" value="XPG_1"/>
    <property type="match status" value="1"/>
</dbReference>
<evidence type="ECO:0000256" key="11">
    <source>
        <dbReference type="ARBA" id="ARBA00023125"/>
    </source>
</evidence>
<dbReference type="FunFam" id="1.10.150.20:FF:000011">
    <property type="entry name" value="exonuclease 1"/>
    <property type="match status" value="1"/>
</dbReference>
<dbReference type="CDD" id="cd09908">
    <property type="entry name" value="H3TH_EXO1"/>
    <property type="match status" value="1"/>
</dbReference>
<evidence type="ECO:0000256" key="7">
    <source>
        <dbReference type="ARBA" id="ARBA00022801"/>
    </source>
</evidence>
<keyword evidence="7" id="KW-0378">Hydrolase</keyword>
<evidence type="ECO:0000313" key="17">
    <source>
        <dbReference type="EMBL" id="ORX70255.1"/>
    </source>
</evidence>
<dbReference type="InterPro" id="IPR008918">
    <property type="entry name" value="HhH2"/>
</dbReference>
<gene>
    <name evidence="17" type="ORF">DL89DRAFT_267477</name>
</gene>
<dbReference type="SMART" id="SM00484">
    <property type="entry name" value="XPGI"/>
    <property type="match status" value="1"/>
</dbReference>
<organism evidence="17 18">
    <name type="scientific">Linderina pennispora</name>
    <dbReference type="NCBI Taxonomy" id="61395"/>
    <lineage>
        <taxon>Eukaryota</taxon>
        <taxon>Fungi</taxon>
        <taxon>Fungi incertae sedis</taxon>
        <taxon>Zoopagomycota</taxon>
        <taxon>Kickxellomycotina</taxon>
        <taxon>Kickxellomycetes</taxon>
        <taxon>Kickxellales</taxon>
        <taxon>Kickxellaceae</taxon>
        <taxon>Linderina</taxon>
    </lineage>
</organism>
<comment type="cofactor">
    <cofactor evidence="1">
        <name>Mg(2+)</name>
        <dbReference type="ChEBI" id="CHEBI:18420"/>
    </cofactor>
</comment>
<dbReference type="RefSeq" id="XP_040743893.1">
    <property type="nucleotide sequence ID" value="XM_040887511.1"/>
</dbReference>
<keyword evidence="8" id="KW-0269">Exonuclease</keyword>